<dbReference type="OrthoDB" id="2242851at2"/>
<dbReference type="Gene3D" id="1.10.150.260">
    <property type="entry name" value="YozE SAM-like"/>
    <property type="match status" value="1"/>
</dbReference>
<evidence type="ECO:0000259" key="2">
    <source>
        <dbReference type="Pfam" id="PF06855"/>
    </source>
</evidence>
<dbReference type="HAMAP" id="MF_01538">
    <property type="entry name" value="UPF0346"/>
    <property type="match status" value="1"/>
</dbReference>
<dbReference type="AlphaFoldDB" id="A0A347SRB0"/>
<comment type="caution">
    <text evidence="3">The sequence shown here is derived from an EMBL/GenBank/DDBJ whole genome shotgun (WGS) entry which is preliminary data.</text>
</comment>
<dbReference type="Proteomes" id="UP000284109">
    <property type="component" value="Unassembled WGS sequence"/>
</dbReference>
<dbReference type="PIRSF" id="PIRSF037262">
    <property type="entry name" value="UCP037262"/>
    <property type="match status" value="1"/>
</dbReference>
<dbReference type="RefSeq" id="WP_118901866.1">
    <property type="nucleotide sequence ID" value="NZ_CP031513.1"/>
</dbReference>
<dbReference type="InterPro" id="IPR036806">
    <property type="entry name" value="YozE_SAM-like_sf"/>
</dbReference>
<feature type="domain" description="YozE SAM-like" evidence="2">
    <location>
        <begin position="4"/>
        <end position="70"/>
    </location>
</feature>
<dbReference type="EMBL" id="QOCR01000004">
    <property type="protein sequence ID" value="RHW49890.1"/>
    <property type="molecule type" value="Genomic_DNA"/>
</dbReference>
<dbReference type="InterPro" id="IPR023089">
    <property type="entry name" value="YozE_SAM-like"/>
</dbReference>
<dbReference type="Pfam" id="PF06855">
    <property type="entry name" value="YozE_SAM_like"/>
    <property type="match status" value="1"/>
</dbReference>
<keyword evidence="5" id="KW-1185">Reference proteome</keyword>
<dbReference type="InterPro" id="IPR010673">
    <property type="entry name" value="UPF0346"/>
</dbReference>
<gene>
    <name evidence="4" type="ORF">DS831_06930</name>
    <name evidence="3" type="ORF">DS832_05600</name>
</gene>
<evidence type="ECO:0000313" key="5">
    <source>
        <dbReference type="Proteomes" id="UP000284109"/>
    </source>
</evidence>
<dbReference type="Proteomes" id="UP000284822">
    <property type="component" value="Unassembled WGS sequence"/>
</dbReference>
<proteinExistence type="inferred from homology"/>
<dbReference type="EMBL" id="QOCS01000009">
    <property type="protein sequence ID" value="RHW46959.1"/>
    <property type="molecule type" value="Genomic_DNA"/>
</dbReference>
<evidence type="ECO:0000256" key="1">
    <source>
        <dbReference type="HAMAP-Rule" id="MF_01538"/>
    </source>
</evidence>
<dbReference type="SUPFAM" id="SSF140652">
    <property type="entry name" value="YozE-like"/>
    <property type="match status" value="1"/>
</dbReference>
<protein>
    <recommendedName>
        <fullName evidence="1">UPF0346 protein DS831_06930</fullName>
    </recommendedName>
</protein>
<accession>A0A347SRB0</accession>
<sequence length="76" mass="8934">MGKTFYEYLMTQRNPNSSDPIAHFADAAFFDSAFPKQSQDYDEISNYLELNGSYLPTMDIFDLAFRNYQETLEHFN</sequence>
<evidence type="ECO:0000313" key="4">
    <source>
        <dbReference type="EMBL" id="RHW49890.1"/>
    </source>
</evidence>
<evidence type="ECO:0000313" key="3">
    <source>
        <dbReference type="EMBL" id="RHW46959.1"/>
    </source>
</evidence>
<comment type="similarity">
    <text evidence="1">Belongs to the UPF0346 family.</text>
</comment>
<evidence type="ECO:0000313" key="6">
    <source>
        <dbReference type="Proteomes" id="UP000284822"/>
    </source>
</evidence>
<name>A0A347SRB0_9LACO</name>
<organism evidence="3 6">
    <name type="scientific">Bombilactobacillus bombi</name>
    <dbReference type="NCBI Taxonomy" id="1303590"/>
    <lineage>
        <taxon>Bacteria</taxon>
        <taxon>Bacillati</taxon>
        <taxon>Bacillota</taxon>
        <taxon>Bacilli</taxon>
        <taxon>Lactobacillales</taxon>
        <taxon>Lactobacillaceae</taxon>
        <taxon>Bombilactobacillus</taxon>
    </lineage>
</organism>
<reference evidence="5 6" key="1">
    <citation type="submission" date="2018-07" db="EMBL/GenBank/DDBJ databases">
        <title>Genome sequences of six Lactobacillus spp. isolated from bumble bee guts.</title>
        <authorList>
            <person name="Motta E.V.S."/>
            <person name="Moran N.A."/>
        </authorList>
    </citation>
    <scope>NUCLEOTIDE SEQUENCE [LARGE SCALE GENOMIC DNA]</scope>
    <source>
        <strain evidence="4 5">BI-1.1</strain>
        <strain evidence="3 6">LV-8.1</strain>
    </source>
</reference>
<dbReference type="NCBIfam" id="NF010193">
    <property type="entry name" value="PRK13672.1"/>
    <property type="match status" value="1"/>
</dbReference>
<dbReference type="KEGG" id="lbm:DS830_03415"/>